<dbReference type="Pfam" id="PF23489">
    <property type="entry name" value="V-ATPase_su_f"/>
    <property type="match status" value="1"/>
</dbReference>
<keyword evidence="4 5" id="KW-0472">Membrane</keyword>
<evidence type="ECO:0000256" key="3">
    <source>
        <dbReference type="ARBA" id="ARBA00022989"/>
    </source>
</evidence>
<organism evidence="6 7">
    <name type="scientific">Neohortaea acidophila</name>
    <dbReference type="NCBI Taxonomy" id="245834"/>
    <lineage>
        <taxon>Eukaryota</taxon>
        <taxon>Fungi</taxon>
        <taxon>Dikarya</taxon>
        <taxon>Ascomycota</taxon>
        <taxon>Pezizomycotina</taxon>
        <taxon>Dothideomycetes</taxon>
        <taxon>Dothideomycetidae</taxon>
        <taxon>Mycosphaerellales</taxon>
        <taxon>Teratosphaeriaceae</taxon>
        <taxon>Neohortaea</taxon>
    </lineage>
</organism>
<proteinExistence type="predicted"/>
<comment type="subcellular location">
    <subcellularLocation>
        <location evidence="1">Membrane</location>
    </subcellularLocation>
</comment>
<sequence length="88" mass="9187">MKALVSAFNAWTCIVISAFGIVILSIIGSMFASGHHSMMGSTEDPVNGGKVAAAVFGAVVVYAVFLVFCALQAWLHARSSGRGEIALR</sequence>
<feature type="transmembrane region" description="Helical" evidence="5">
    <location>
        <begin position="51"/>
        <end position="75"/>
    </location>
</feature>
<name>A0A6A6PX70_9PEZI</name>
<dbReference type="GeneID" id="54478032"/>
<evidence type="ECO:0000256" key="2">
    <source>
        <dbReference type="ARBA" id="ARBA00022692"/>
    </source>
</evidence>
<accession>A0A6A6PX70</accession>
<dbReference type="OrthoDB" id="67317at2759"/>
<evidence type="ECO:0000313" key="7">
    <source>
        <dbReference type="Proteomes" id="UP000799767"/>
    </source>
</evidence>
<keyword evidence="3 5" id="KW-1133">Transmembrane helix</keyword>
<keyword evidence="2 5" id="KW-0812">Transmembrane</keyword>
<evidence type="ECO:0000256" key="5">
    <source>
        <dbReference type="SAM" id="Phobius"/>
    </source>
</evidence>
<feature type="transmembrane region" description="Helical" evidence="5">
    <location>
        <begin position="7"/>
        <end position="31"/>
    </location>
</feature>
<reference evidence="6" key="1">
    <citation type="journal article" date="2020" name="Stud. Mycol.">
        <title>101 Dothideomycetes genomes: a test case for predicting lifestyles and emergence of pathogens.</title>
        <authorList>
            <person name="Haridas S."/>
            <person name="Albert R."/>
            <person name="Binder M."/>
            <person name="Bloem J."/>
            <person name="Labutti K."/>
            <person name="Salamov A."/>
            <person name="Andreopoulos B."/>
            <person name="Baker S."/>
            <person name="Barry K."/>
            <person name="Bills G."/>
            <person name="Bluhm B."/>
            <person name="Cannon C."/>
            <person name="Castanera R."/>
            <person name="Culley D."/>
            <person name="Daum C."/>
            <person name="Ezra D."/>
            <person name="Gonzalez J."/>
            <person name="Henrissat B."/>
            <person name="Kuo A."/>
            <person name="Liang C."/>
            <person name="Lipzen A."/>
            <person name="Lutzoni F."/>
            <person name="Magnuson J."/>
            <person name="Mondo S."/>
            <person name="Nolan M."/>
            <person name="Ohm R."/>
            <person name="Pangilinan J."/>
            <person name="Park H.-J."/>
            <person name="Ramirez L."/>
            <person name="Alfaro M."/>
            <person name="Sun H."/>
            <person name="Tritt A."/>
            <person name="Yoshinaga Y."/>
            <person name="Zwiers L.-H."/>
            <person name="Turgeon B."/>
            <person name="Goodwin S."/>
            <person name="Spatafora J."/>
            <person name="Crous P."/>
            <person name="Grigoriev I."/>
        </authorList>
    </citation>
    <scope>NUCLEOTIDE SEQUENCE</scope>
    <source>
        <strain evidence="6">CBS 113389</strain>
    </source>
</reference>
<keyword evidence="7" id="KW-1185">Reference proteome</keyword>
<dbReference type="AlphaFoldDB" id="A0A6A6PX70"/>
<gene>
    <name evidence="6" type="ORF">BDY17DRAFT_323536</name>
</gene>
<dbReference type="GO" id="GO:0016020">
    <property type="term" value="C:membrane"/>
    <property type="evidence" value="ECO:0007669"/>
    <property type="project" value="UniProtKB-SubCell"/>
</dbReference>
<dbReference type="InterPro" id="IPR056552">
    <property type="entry name" value="Ribonucl_Kappa"/>
</dbReference>
<dbReference type="EMBL" id="MU001634">
    <property type="protein sequence ID" value="KAF2484700.1"/>
    <property type="molecule type" value="Genomic_DNA"/>
</dbReference>
<evidence type="ECO:0000256" key="1">
    <source>
        <dbReference type="ARBA" id="ARBA00004370"/>
    </source>
</evidence>
<evidence type="ECO:0000256" key="4">
    <source>
        <dbReference type="ARBA" id="ARBA00023136"/>
    </source>
</evidence>
<dbReference type="RefSeq" id="XP_033591269.1">
    <property type="nucleotide sequence ID" value="XM_033737030.1"/>
</dbReference>
<protein>
    <submittedName>
        <fullName evidence="6">Uncharacterized protein</fullName>
    </submittedName>
</protein>
<evidence type="ECO:0000313" key="6">
    <source>
        <dbReference type="EMBL" id="KAF2484700.1"/>
    </source>
</evidence>
<dbReference type="Proteomes" id="UP000799767">
    <property type="component" value="Unassembled WGS sequence"/>
</dbReference>